<comment type="subunit">
    <text evidence="7">Monomer.</text>
</comment>
<feature type="binding site" evidence="7">
    <location>
        <position position="140"/>
    </location>
    <ligand>
        <name>substrate</name>
    </ligand>
</feature>
<feature type="binding site" evidence="7">
    <location>
        <position position="85"/>
    </location>
    <ligand>
        <name>substrate</name>
    </ligand>
</feature>
<keyword evidence="5 7" id="KW-0067">ATP-binding</keyword>
<name>A0ABN2XSM5_9MICC</name>
<gene>
    <name evidence="7" type="primary">aroK</name>
    <name evidence="8" type="ORF">GCM10009824_14310</name>
</gene>
<evidence type="ECO:0000256" key="2">
    <source>
        <dbReference type="ARBA" id="ARBA00022679"/>
    </source>
</evidence>
<evidence type="ECO:0000256" key="4">
    <source>
        <dbReference type="ARBA" id="ARBA00022777"/>
    </source>
</evidence>
<comment type="cofactor">
    <cofactor evidence="7">
        <name>Mg(2+)</name>
        <dbReference type="ChEBI" id="CHEBI:18420"/>
    </cofactor>
    <text evidence="7">Binds 1 Mg(2+) ion per subunit.</text>
</comment>
<keyword evidence="2 7" id="KW-0808">Transferase</keyword>
<comment type="catalytic activity">
    <reaction evidence="7">
        <text>shikimate + ATP = 3-phosphoshikimate + ADP + H(+)</text>
        <dbReference type="Rhea" id="RHEA:13121"/>
        <dbReference type="ChEBI" id="CHEBI:15378"/>
        <dbReference type="ChEBI" id="CHEBI:30616"/>
        <dbReference type="ChEBI" id="CHEBI:36208"/>
        <dbReference type="ChEBI" id="CHEBI:145989"/>
        <dbReference type="ChEBI" id="CHEBI:456216"/>
        <dbReference type="EC" id="2.7.1.71"/>
    </reaction>
</comment>
<evidence type="ECO:0000256" key="5">
    <source>
        <dbReference type="ARBA" id="ARBA00022840"/>
    </source>
</evidence>
<dbReference type="InterPro" id="IPR027417">
    <property type="entry name" value="P-loop_NTPase"/>
</dbReference>
<keyword evidence="6 7" id="KW-0057">Aromatic amino acid biosynthesis</keyword>
<protein>
    <recommendedName>
        <fullName evidence="7">Shikimate kinase</fullName>
        <shortName evidence="7">SK</shortName>
        <ecNumber evidence="7">2.7.1.71</ecNumber>
    </recommendedName>
</protein>
<accession>A0ABN2XSM5</accession>
<keyword evidence="7" id="KW-0460">Magnesium</keyword>
<dbReference type="SUPFAM" id="SSF52540">
    <property type="entry name" value="P-loop containing nucleoside triphosphate hydrolases"/>
    <property type="match status" value="1"/>
</dbReference>
<comment type="pathway">
    <text evidence="7">Metabolic intermediate biosynthesis; chorismate biosynthesis; chorismate from D-erythrose 4-phosphate and phosphoenolpyruvate: step 5/7.</text>
</comment>
<keyword evidence="9" id="KW-1185">Reference proteome</keyword>
<keyword evidence="3 7" id="KW-0547">Nucleotide-binding</keyword>
<dbReference type="Gene3D" id="3.40.50.300">
    <property type="entry name" value="P-loop containing nucleotide triphosphate hydrolases"/>
    <property type="match status" value="1"/>
</dbReference>
<dbReference type="PRINTS" id="PR01100">
    <property type="entry name" value="SHIKIMTKNASE"/>
</dbReference>
<dbReference type="EC" id="2.7.1.71" evidence="7"/>
<proteinExistence type="inferred from homology"/>
<evidence type="ECO:0000256" key="3">
    <source>
        <dbReference type="ARBA" id="ARBA00022741"/>
    </source>
</evidence>
<evidence type="ECO:0000313" key="9">
    <source>
        <dbReference type="Proteomes" id="UP001500166"/>
    </source>
</evidence>
<feature type="binding site" evidence="7">
    <location>
        <position position="19"/>
    </location>
    <ligand>
        <name>Mg(2+)</name>
        <dbReference type="ChEBI" id="CHEBI:18420"/>
    </ligand>
</feature>
<dbReference type="EMBL" id="BAAAQA010000015">
    <property type="protein sequence ID" value="GAA2115973.1"/>
    <property type="molecule type" value="Genomic_DNA"/>
</dbReference>
<keyword evidence="7" id="KW-0479">Metal-binding</keyword>
<evidence type="ECO:0000256" key="7">
    <source>
        <dbReference type="HAMAP-Rule" id="MF_00109"/>
    </source>
</evidence>
<organism evidence="8 9">
    <name type="scientific">Kocuria atrinae</name>
    <dbReference type="NCBI Taxonomy" id="592377"/>
    <lineage>
        <taxon>Bacteria</taxon>
        <taxon>Bacillati</taxon>
        <taxon>Actinomycetota</taxon>
        <taxon>Actinomycetes</taxon>
        <taxon>Micrococcales</taxon>
        <taxon>Micrococcaceae</taxon>
        <taxon>Kocuria</taxon>
    </lineage>
</organism>
<feature type="binding site" evidence="7">
    <location>
        <position position="158"/>
    </location>
    <ligand>
        <name>ATP</name>
        <dbReference type="ChEBI" id="CHEBI:30616"/>
    </ligand>
</feature>
<evidence type="ECO:0000256" key="6">
    <source>
        <dbReference type="ARBA" id="ARBA00023141"/>
    </source>
</evidence>
<dbReference type="RefSeq" id="WP_344224315.1">
    <property type="nucleotide sequence ID" value="NZ_BAAAQA010000015.1"/>
</dbReference>
<keyword evidence="1 7" id="KW-0028">Amino-acid biosynthesis</keyword>
<dbReference type="PANTHER" id="PTHR21087">
    <property type="entry name" value="SHIKIMATE KINASE"/>
    <property type="match status" value="1"/>
</dbReference>
<evidence type="ECO:0000256" key="1">
    <source>
        <dbReference type="ARBA" id="ARBA00022605"/>
    </source>
</evidence>
<evidence type="ECO:0000313" key="8">
    <source>
        <dbReference type="EMBL" id="GAA2115973.1"/>
    </source>
</evidence>
<feature type="binding site" evidence="7">
    <location>
        <position position="37"/>
    </location>
    <ligand>
        <name>substrate</name>
    </ligand>
</feature>
<comment type="subcellular location">
    <subcellularLocation>
        <location evidence="7">Cytoplasm</location>
    </subcellularLocation>
</comment>
<dbReference type="CDD" id="cd00464">
    <property type="entry name" value="SK"/>
    <property type="match status" value="1"/>
</dbReference>
<comment type="similarity">
    <text evidence="7">Belongs to the shikimate kinase family.</text>
</comment>
<comment type="function">
    <text evidence="7">Catalyzes the specific phosphorylation of the 3-hydroxyl group of shikimic acid using ATP as a cosubstrate.</text>
</comment>
<feature type="binding site" evidence="7">
    <location>
        <begin position="15"/>
        <end position="20"/>
    </location>
    <ligand>
        <name>ATP</name>
        <dbReference type="ChEBI" id="CHEBI:30616"/>
    </ligand>
</feature>
<dbReference type="InterPro" id="IPR031322">
    <property type="entry name" value="Shikimate/glucono_kinase"/>
</dbReference>
<dbReference type="HAMAP" id="MF_00109">
    <property type="entry name" value="Shikimate_kinase"/>
    <property type="match status" value="1"/>
</dbReference>
<feature type="binding site" evidence="7">
    <location>
        <position position="122"/>
    </location>
    <ligand>
        <name>ATP</name>
        <dbReference type="ChEBI" id="CHEBI:30616"/>
    </ligand>
</feature>
<reference evidence="8 9" key="1">
    <citation type="journal article" date="2019" name="Int. J. Syst. Evol. Microbiol.">
        <title>The Global Catalogue of Microorganisms (GCM) 10K type strain sequencing project: providing services to taxonomists for standard genome sequencing and annotation.</title>
        <authorList>
            <consortium name="The Broad Institute Genomics Platform"/>
            <consortium name="The Broad Institute Genome Sequencing Center for Infectious Disease"/>
            <person name="Wu L."/>
            <person name="Ma J."/>
        </authorList>
    </citation>
    <scope>NUCLEOTIDE SEQUENCE [LARGE SCALE GENOMIC DNA]</scope>
    <source>
        <strain evidence="8 9">JCM 15914</strain>
    </source>
</reference>
<comment type="caution">
    <text evidence="8">The sequence shown here is derived from an EMBL/GenBank/DDBJ whole genome shotgun (WGS) entry which is preliminary data.</text>
</comment>
<keyword evidence="4 7" id="KW-0418">Kinase</keyword>
<dbReference type="PANTHER" id="PTHR21087:SF16">
    <property type="entry name" value="SHIKIMATE KINASE 1, CHLOROPLASTIC"/>
    <property type="match status" value="1"/>
</dbReference>
<dbReference type="Pfam" id="PF01202">
    <property type="entry name" value="SKI"/>
    <property type="match status" value="1"/>
</dbReference>
<sequence>MTSLPTPLVLIGPMAAGKSHLGHHFAKRYGLDFVDADHVIEAQHGPIPALFTAHGQQHFRDIEAGVVADLLADNRYWNAVISLGGGAPMTPAVQELLAGHTVIYLEVDEVTVRPRITGNRTRPMLQPDPERRWREILDERRDTYERLATIRLDGTGHRRIGSLVQQLHKALTEQRRDATA</sequence>
<feature type="binding site" evidence="7">
    <location>
        <position position="60"/>
    </location>
    <ligand>
        <name>substrate</name>
    </ligand>
</feature>
<keyword evidence="7" id="KW-0963">Cytoplasm</keyword>
<dbReference type="Proteomes" id="UP001500166">
    <property type="component" value="Unassembled WGS sequence"/>
</dbReference>
<dbReference type="InterPro" id="IPR000623">
    <property type="entry name" value="Shikimate_kinase/TSH1"/>
</dbReference>